<evidence type="ECO:0000313" key="4">
    <source>
        <dbReference type="EMBL" id="EAW30123.1"/>
    </source>
</evidence>
<keyword evidence="4" id="KW-0670">Pyruvate</keyword>
<evidence type="ECO:0000313" key="5">
    <source>
        <dbReference type="Proteomes" id="UP000004931"/>
    </source>
</evidence>
<evidence type="ECO:0000256" key="1">
    <source>
        <dbReference type="ARBA" id="ARBA00023235"/>
    </source>
</evidence>
<dbReference type="Proteomes" id="UP000004931">
    <property type="component" value="Unassembled WGS sequence"/>
</dbReference>
<dbReference type="EMBL" id="AAVT01000010">
    <property type="protein sequence ID" value="EAW30123.1"/>
    <property type="molecule type" value="Genomic_DNA"/>
</dbReference>
<dbReference type="PANTHER" id="PTHR43489:SF13">
    <property type="entry name" value="HYDROXYPYRUVATE ISOMERASE"/>
    <property type="match status" value="1"/>
</dbReference>
<dbReference type="GO" id="GO:0008903">
    <property type="term" value="F:hydroxypyruvate isomerase activity"/>
    <property type="evidence" value="ECO:0007669"/>
    <property type="project" value="TreeGrafter"/>
</dbReference>
<comment type="caution">
    <text evidence="4">The sequence shown here is derived from an EMBL/GenBank/DDBJ whole genome shotgun (WGS) entry which is preliminary data.</text>
</comment>
<reference evidence="4 5" key="1">
    <citation type="journal article" date="2010" name="J. Bacteriol.">
        <title>Genome sequence of the oligotrophic marine Gammaproteobacterium HTCC2143, isolated from the Oregon Coast.</title>
        <authorList>
            <person name="Oh H.M."/>
            <person name="Kang I."/>
            <person name="Ferriera S."/>
            <person name="Giovannoni S.J."/>
            <person name="Cho J.C."/>
        </authorList>
    </citation>
    <scope>NUCLEOTIDE SEQUENCE [LARGE SCALE GENOMIC DNA]</scope>
    <source>
        <strain evidence="4 5">HTCC2143</strain>
    </source>
</reference>
<keyword evidence="1 4" id="KW-0413">Isomerase</keyword>
<dbReference type="AlphaFoldDB" id="A0YG97"/>
<organism evidence="4 5">
    <name type="scientific">marine gamma proteobacterium HTCC2143</name>
    <dbReference type="NCBI Taxonomy" id="247633"/>
    <lineage>
        <taxon>Bacteria</taxon>
        <taxon>Pseudomonadati</taxon>
        <taxon>Pseudomonadota</taxon>
        <taxon>Gammaproteobacteria</taxon>
        <taxon>Cellvibrionales</taxon>
        <taxon>Spongiibacteraceae</taxon>
        <taxon>BD1-7 clade</taxon>
    </lineage>
</organism>
<dbReference type="STRING" id="247633.GP2143_11137"/>
<dbReference type="NCBIfam" id="NF043033">
    <property type="entry name" value="OxoTetrIsom"/>
    <property type="match status" value="1"/>
</dbReference>
<evidence type="ECO:0000256" key="2">
    <source>
        <dbReference type="PIRSR" id="PIRSR006241-50"/>
    </source>
</evidence>
<dbReference type="InterPro" id="IPR013022">
    <property type="entry name" value="Xyl_isomerase-like_TIM-brl"/>
</dbReference>
<gene>
    <name evidence="4" type="ORF">GP2143_11137</name>
</gene>
<dbReference type="PIRSF" id="PIRSF006241">
    <property type="entry name" value="HyI"/>
    <property type="match status" value="1"/>
</dbReference>
<dbReference type="Pfam" id="PF01261">
    <property type="entry name" value="AP_endonuc_2"/>
    <property type="match status" value="1"/>
</dbReference>
<name>A0YG97_9GAMM</name>
<dbReference type="Gene3D" id="3.20.20.150">
    <property type="entry name" value="Divalent-metal-dependent TIM barrel enzymes"/>
    <property type="match status" value="1"/>
</dbReference>
<keyword evidence="5" id="KW-1185">Reference proteome</keyword>
<dbReference type="GO" id="GO:0046487">
    <property type="term" value="P:glyoxylate metabolic process"/>
    <property type="evidence" value="ECO:0007669"/>
    <property type="project" value="TreeGrafter"/>
</dbReference>
<sequence length="248" mass="28172">MLFKEHHFLDRFNDARKAGFEGVEYVSPYEFSVPDIKQRLDDNDLKQVLFNLPLGNWANGERGIGCHPGRISEYRDGVDKAIEYALALDCKQCNALAGIVPDDVSYQQAHETLIANLSYAAEKFAAAKLNLLTEAINTYDMPGFFLNTTAQALSIIDEVNKPNLYYQYDIYHMQRMEGELASTIKMNLPRIGHFQLADNPGRHEPGSGEINYHFLLNFIEKNGYKGWIGAEYNPLTTTLEGLSWMSKY</sequence>
<evidence type="ECO:0000259" key="3">
    <source>
        <dbReference type="Pfam" id="PF01261"/>
    </source>
</evidence>
<proteinExistence type="predicted"/>
<dbReference type="InterPro" id="IPR050417">
    <property type="entry name" value="Sugar_Epim/Isomerase"/>
</dbReference>
<accession>A0YG97</accession>
<feature type="active site" description="Proton donor/acceptor" evidence="2">
    <location>
        <position position="231"/>
    </location>
</feature>
<feature type="active site" description="Proton donor/acceptor" evidence="2">
    <location>
        <position position="134"/>
    </location>
</feature>
<dbReference type="eggNOG" id="COG3622">
    <property type="taxonomic scope" value="Bacteria"/>
</dbReference>
<dbReference type="PANTHER" id="PTHR43489">
    <property type="entry name" value="ISOMERASE"/>
    <property type="match status" value="1"/>
</dbReference>
<dbReference type="FunFam" id="3.20.20.150:FF:000007">
    <property type="entry name" value="Hydroxypyruvate isomerase"/>
    <property type="match status" value="1"/>
</dbReference>
<dbReference type="InterPro" id="IPR036237">
    <property type="entry name" value="Xyl_isomerase-like_sf"/>
</dbReference>
<feature type="domain" description="Xylose isomerase-like TIM barrel" evidence="3">
    <location>
        <begin position="12"/>
        <end position="247"/>
    </location>
</feature>
<dbReference type="SUPFAM" id="SSF51658">
    <property type="entry name" value="Xylose isomerase-like"/>
    <property type="match status" value="1"/>
</dbReference>
<dbReference type="InterPro" id="IPR053398">
    <property type="entry name" value="HPT_OtnI_isomerases"/>
</dbReference>
<protein>
    <submittedName>
        <fullName evidence="4">Hydroxypyruvate isomerase</fullName>
    </submittedName>
</protein>
<dbReference type="InterPro" id="IPR026040">
    <property type="entry name" value="HyI-like"/>
</dbReference>